<dbReference type="InterPro" id="IPR003593">
    <property type="entry name" value="AAA+_ATPase"/>
</dbReference>
<keyword evidence="2 4" id="KW-0067">ATP-binding</keyword>
<evidence type="ECO:0000259" key="3">
    <source>
        <dbReference type="PROSITE" id="PS50893"/>
    </source>
</evidence>
<name>A0A9D1NS25_9FIRM</name>
<dbReference type="GO" id="GO:0005524">
    <property type="term" value="F:ATP binding"/>
    <property type="evidence" value="ECO:0007669"/>
    <property type="project" value="UniProtKB-KW"/>
</dbReference>
<protein>
    <submittedName>
        <fullName evidence="4">ABC transporter ATP-binding protein</fullName>
    </submittedName>
</protein>
<dbReference type="EMBL" id="DVON01000039">
    <property type="protein sequence ID" value="HIV11914.1"/>
    <property type="molecule type" value="Genomic_DNA"/>
</dbReference>
<proteinExistence type="predicted"/>
<reference evidence="4" key="1">
    <citation type="submission" date="2020-10" db="EMBL/GenBank/DDBJ databases">
        <authorList>
            <person name="Gilroy R."/>
        </authorList>
    </citation>
    <scope>NUCLEOTIDE SEQUENCE</scope>
    <source>
        <strain evidence="4">ChiBcec2-4451</strain>
    </source>
</reference>
<dbReference type="InterPro" id="IPR027417">
    <property type="entry name" value="P-loop_NTPase"/>
</dbReference>
<keyword evidence="1" id="KW-0547">Nucleotide-binding</keyword>
<evidence type="ECO:0000313" key="5">
    <source>
        <dbReference type="Proteomes" id="UP000886723"/>
    </source>
</evidence>
<gene>
    <name evidence="4" type="ORF">IAA63_02070</name>
</gene>
<reference evidence="4" key="2">
    <citation type="journal article" date="2021" name="PeerJ">
        <title>Extensive microbial diversity within the chicken gut microbiome revealed by metagenomics and culture.</title>
        <authorList>
            <person name="Gilroy R."/>
            <person name="Ravi A."/>
            <person name="Getino M."/>
            <person name="Pursley I."/>
            <person name="Horton D.L."/>
            <person name="Alikhan N.F."/>
            <person name="Baker D."/>
            <person name="Gharbi K."/>
            <person name="Hall N."/>
            <person name="Watson M."/>
            <person name="Adriaenssens E.M."/>
            <person name="Foster-Nyarko E."/>
            <person name="Jarju S."/>
            <person name="Secka A."/>
            <person name="Antonio M."/>
            <person name="Oren A."/>
            <person name="Chaudhuri R.R."/>
            <person name="La Ragione R."/>
            <person name="Hildebrand F."/>
            <person name="Pallen M.J."/>
        </authorList>
    </citation>
    <scope>NUCLEOTIDE SEQUENCE</scope>
    <source>
        <strain evidence="4">ChiBcec2-4451</strain>
    </source>
</reference>
<dbReference type="SUPFAM" id="SSF52540">
    <property type="entry name" value="P-loop containing nucleoside triphosphate hydrolases"/>
    <property type="match status" value="1"/>
</dbReference>
<sequence length="299" mass="33923">MNAVNIHNVTKRYQKVTALDHVSFTLEHGKIYGFLGRNGAGKSTLINILANRIFADEGEIFIDGLPATENMAVQEKIFCMSEADLYDTSLRVRELFRWTDRFYDSFDLERALNIAERFGLDTGKKFRALSKGYQSIFKLTVALALDVPYVVFDEPVLGLDANHRELFYELLLNNYEEHPRTIVIATHLIEEVANLIEEVVLIDHGRILLEDSVEHLLETGYCVSGISEDVEEFCRDRKVIGEDTLGGMKLAYVMGERPRTVPGRNLQITGMNLQKLFVKLTEDADRKTGGSAEKRGQKE</sequence>
<dbReference type="PANTHER" id="PTHR43158">
    <property type="entry name" value="SKFA PEPTIDE EXPORT ATP-BINDING PROTEIN SKFE"/>
    <property type="match status" value="1"/>
</dbReference>
<dbReference type="Pfam" id="PF00005">
    <property type="entry name" value="ABC_tran"/>
    <property type="match status" value="1"/>
</dbReference>
<dbReference type="PROSITE" id="PS50893">
    <property type="entry name" value="ABC_TRANSPORTER_2"/>
    <property type="match status" value="1"/>
</dbReference>
<dbReference type="PANTHER" id="PTHR43158:SF5">
    <property type="entry name" value="ABC TRANSPORTER, ATP-BINDING PROTEIN"/>
    <property type="match status" value="1"/>
</dbReference>
<comment type="caution">
    <text evidence="4">The sequence shown here is derived from an EMBL/GenBank/DDBJ whole genome shotgun (WGS) entry which is preliminary data.</text>
</comment>
<dbReference type="SMART" id="SM00382">
    <property type="entry name" value="AAA"/>
    <property type="match status" value="1"/>
</dbReference>
<dbReference type="AlphaFoldDB" id="A0A9D1NS25"/>
<dbReference type="Gene3D" id="3.40.50.300">
    <property type="entry name" value="P-loop containing nucleotide triphosphate hydrolases"/>
    <property type="match status" value="1"/>
</dbReference>
<evidence type="ECO:0000256" key="1">
    <source>
        <dbReference type="ARBA" id="ARBA00022741"/>
    </source>
</evidence>
<organism evidence="4 5">
    <name type="scientific">Candidatus Pullilachnospira stercoravium</name>
    <dbReference type="NCBI Taxonomy" id="2840913"/>
    <lineage>
        <taxon>Bacteria</taxon>
        <taxon>Bacillati</taxon>
        <taxon>Bacillota</taxon>
        <taxon>Clostridia</taxon>
        <taxon>Lachnospirales</taxon>
        <taxon>Lachnospiraceae</taxon>
        <taxon>Lachnospiraceae incertae sedis</taxon>
        <taxon>Candidatus Pullilachnospira</taxon>
    </lineage>
</organism>
<dbReference type="InterPro" id="IPR003439">
    <property type="entry name" value="ABC_transporter-like_ATP-bd"/>
</dbReference>
<dbReference type="GO" id="GO:0016887">
    <property type="term" value="F:ATP hydrolysis activity"/>
    <property type="evidence" value="ECO:0007669"/>
    <property type="project" value="InterPro"/>
</dbReference>
<feature type="domain" description="ABC transporter" evidence="3">
    <location>
        <begin position="4"/>
        <end position="229"/>
    </location>
</feature>
<evidence type="ECO:0000313" key="4">
    <source>
        <dbReference type="EMBL" id="HIV11914.1"/>
    </source>
</evidence>
<evidence type="ECO:0000256" key="2">
    <source>
        <dbReference type="ARBA" id="ARBA00022840"/>
    </source>
</evidence>
<dbReference type="Proteomes" id="UP000886723">
    <property type="component" value="Unassembled WGS sequence"/>
</dbReference>
<accession>A0A9D1NS25</accession>
<dbReference type="CDD" id="cd03230">
    <property type="entry name" value="ABC_DR_subfamily_A"/>
    <property type="match status" value="1"/>
</dbReference>